<dbReference type="InterPro" id="IPR011009">
    <property type="entry name" value="Kinase-like_dom_sf"/>
</dbReference>
<dbReference type="SUPFAM" id="SSF56112">
    <property type="entry name" value="Protein kinase-like (PK-like)"/>
    <property type="match status" value="1"/>
</dbReference>
<dbReference type="Pfam" id="PF00069">
    <property type="entry name" value="Pkinase"/>
    <property type="match status" value="1"/>
</dbReference>
<evidence type="ECO:0000313" key="2">
    <source>
        <dbReference type="EMBL" id="KAL0170404.1"/>
    </source>
</evidence>
<dbReference type="AlphaFoldDB" id="A0ABD0P8K7"/>
<dbReference type="Proteomes" id="UP001529510">
    <property type="component" value="Unassembled WGS sequence"/>
</dbReference>
<reference evidence="2 3" key="1">
    <citation type="submission" date="2024-05" db="EMBL/GenBank/DDBJ databases">
        <title>Genome sequencing and assembly of Indian major carp, Cirrhinus mrigala (Hamilton, 1822).</title>
        <authorList>
            <person name="Mohindra V."/>
            <person name="Chowdhury L.M."/>
            <person name="Lal K."/>
            <person name="Jena J.K."/>
        </authorList>
    </citation>
    <scope>NUCLEOTIDE SEQUENCE [LARGE SCALE GENOMIC DNA]</scope>
    <source>
        <strain evidence="2">CM1030</strain>
        <tissue evidence="2">Blood</tissue>
    </source>
</reference>
<comment type="caution">
    <text evidence="2">The sequence shown here is derived from an EMBL/GenBank/DDBJ whole genome shotgun (WGS) entry which is preliminary data.</text>
</comment>
<proteinExistence type="predicted"/>
<evidence type="ECO:0000259" key="1">
    <source>
        <dbReference type="PROSITE" id="PS50011"/>
    </source>
</evidence>
<protein>
    <recommendedName>
        <fullName evidence="1">Protein kinase domain-containing protein</fullName>
    </recommendedName>
</protein>
<dbReference type="InterPro" id="IPR000719">
    <property type="entry name" value="Prot_kinase_dom"/>
</dbReference>
<keyword evidence="3" id="KW-1185">Reference proteome</keyword>
<evidence type="ECO:0000313" key="3">
    <source>
        <dbReference type="Proteomes" id="UP001529510"/>
    </source>
</evidence>
<dbReference type="PROSITE" id="PS50011">
    <property type="entry name" value="PROTEIN_KINASE_DOM"/>
    <property type="match status" value="1"/>
</dbReference>
<dbReference type="Gene3D" id="1.10.510.10">
    <property type="entry name" value="Transferase(Phosphotransferase) domain 1"/>
    <property type="match status" value="1"/>
</dbReference>
<accession>A0ABD0P8K7</accession>
<organism evidence="2 3">
    <name type="scientific">Cirrhinus mrigala</name>
    <name type="common">Mrigala</name>
    <dbReference type="NCBI Taxonomy" id="683832"/>
    <lineage>
        <taxon>Eukaryota</taxon>
        <taxon>Metazoa</taxon>
        <taxon>Chordata</taxon>
        <taxon>Craniata</taxon>
        <taxon>Vertebrata</taxon>
        <taxon>Euteleostomi</taxon>
        <taxon>Actinopterygii</taxon>
        <taxon>Neopterygii</taxon>
        <taxon>Teleostei</taxon>
        <taxon>Ostariophysi</taxon>
        <taxon>Cypriniformes</taxon>
        <taxon>Cyprinidae</taxon>
        <taxon>Labeoninae</taxon>
        <taxon>Labeonini</taxon>
        <taxon>Cirrhinus</taxon>
    </lineage>
</organism>
<feature type="non-terminal residue" evidence="2">
    <location>
        <position position="1"/>
    </location>
</feature>
<feature type="domain" description="Protein kinase" evidence="1">
    <location>
        <begin position="1"/>
        <end position="52"/>
    </location>
</feature>
<name>A0ABD0P8K7_CIRMR</name>
<feature type="non-terminal residue" evidence="2">
    <location>
        <position position="52"/>
    </location>
</feature>
<sequence>NLLFTDDTENSEIKVIDFGFARLKPPDNQLLKTPCFTLQYAAPEILKYDGYD</sequence>
<dbReference type="PANTHER" id="PTHR24347">
    <property type="entry name" value="SERINE/THREONINE-PROTEIN KINASE"/>
    <property type="match status" value="1"/>
</dbReference>
<gene>
    <name evidence="2" type="ORF">M9458_035000</name>
</gene>
<dbReference type="EMBL" id="JAMKFB020000017">
    <property type="protein sequence ID" value="KAL0170404.1"/>
    <property type="molecule type" value="Genomic_DNA"/>
</dbReference>